<keyword evidence="1" id="KW-0614">Plasmid</keyword>
<organism evidence="1 2">
    <name type="scientific">Paracoccus albicereus</name>
    <dbReference type="NCBI Taxonomy" id="2922394"/>
    <lineage>
        <taxon>Bacteria</taxon>
        <taxon>Pseudomonadati</taxon>
        <taxon>Pseudomonadota</taxon>
        <taxon>Alphaproteobacteria</taxon>
        <taxon>Rhodobacterales</taxon>
        <taxon>Paracoccaceae</taxon>
        <taxon>Paracoccus</taxon>
    </lineage>
</organism>
<accession>A0ABT1MM24</accession>
<dbReference type="EMBL" id="JAKZEU010000001">
    <property type="protein sequence ID" value="MCQ0969344.1"/>
    <property type="molecule type" value="Genomic_DNA"/>
</dbReference>
<comment type="caution">
    <text evidence="1">The sequence shown here is derived from an EMBL/GenBank/DDBJ whole genome shotgun (WGS) entry which is preliminary data.</text>
</comment>
<name>A0ABT1MM24_9RHOB</name>
<reference evidence="1 2" key="1">
    <citation type="submission" date="2022-03" db="EMBL/GenBank/DDBJ databases">
        <authorList>
            <person name="He Y."/>
        </authorList>
    </citation>
    <scope>NUCLEOTIDE SEQUENCE [LARGE SCALE GENOMIC DNA]</scope>
    <source>
        <strain evidence="1 2">TK19116</strain>
        <plasmid evidence="1">unnamed1</plasmid>
    </source>
</reference>
<dbReference type="Proteomes" id="UP001203945">
    <property type="component" value="Unassembled WGS sequence"/>
</dbReference>
<keyword evidence="2" id="KW-1185">Reference proteome</keyword>
<protein>
    <submittedName>
        <fullName evidence="1">Uncharacterized protein</fullName>
    </submittedName>
</protein>
<evidence type="ECO:0000313" key="1">
    <source>
        <dbReference type="EMBL" id="MCQ0969344.1"/>
    </source>
</evidence>
<gene>
    <name evidence="1" type="ORF">MLD63_02685</name>
</gene>
<dbReference type="RefSeq" id="WP_255328288.1">
    <property type="nucleotide sequence ID" value="NZ_JAKZEU010000001.1"/>
</dbReference>
<geneLocation type="plasmid" evidence="1">
    <name>unnamed1</name>
</geneLocation>
<sequence length="149" mass="16087">MSCQPDRESNHSKNVIAALQSLGTGSEGAENDPILRALRALGAATTGRSEAGAPLPGDDRPIQDDLRRLERENRLLIDHAEMLACALGACPDCWGTIPDCADCSGEGHPGWMSPDPDCYRHFVQPVVERVSAERAVADLLDRCRSHSAR</sequence>
<proteinExistence type="predicted"/>
<evidence type="ECO:0000313" key="2">
    <source>
        <dbReference type="Proteomes" id="UP001203945"/>
    </source>
</evidence>